<evidence type="ECO:0000256" key="6">
    <source>
        <dbReference type="ARBA" id="ARBA00022695"/>
    </source>
</evidence>
<dbReference type="InterPro" id="IPR000477">
    <property type="entry name" value="RT_dom"/>
</dbReference>
<dbReference type="Gene3D" id="2.60.120.740">
    <property type="match status" value="1"/>
</dbReference>
<dbReference type="GO" id="GO:0003723">
    <property type="term" value="F:RNA binding"/>
    <property type="evidence" value="ECO:0007669"/>
    <property type="project" value="UniProtKB-KW"/>
</dbReference>
<evidence type="ECO:0000256" key="2">
    <source>
        <dbReference type="ARBA" id="ARBA00010879"/>
    </source>
</evidence>
<dbReference type="InterPro" id="IPR043159">
    <property type="entry name" value="Lectin_gal-bd_sf"/>
</dbReference>
<dbReference type="EMBL" id="OV696698">
    <property type="protein sequence ID" value="CAH1243309.1"/>
    <property type="molecule type" value="Genomic_DNA"/>
</dbReference>
<sequence length="2674" mass="300092">MMLLTFAYTVYYTPLGMESGAVKDKDILASSEGRGQQARCARLNNSDCWRPDSNTSRTQQFLEVDLGEETVVTGVVTQGNPDDNEWVEKYKVAYRKDKDSHWEYCKNNIGRDMIFDGNEDNKTTVTQLFPTPVTARYIRIEPDAVHGQLALRAEILGYSNEERDRDSYILCTDADVKFSAKDANALLDVITRDPAVGAVCGRTHPTGSGPMVWYQIFDYAIGHWFQKTANDTLGTVLCCPGCFSVYRSKAVREAVKTYASKVDKADEFLTKDMGEDRWFCTLLVERGWLLRYTAVAEDTTYCPEEFDEFFKQRRRWTPSTLANLMLLIRTWGEGRMKNQNISVFFIFYQACLLFSTLIGPATCILIVQGGLEYVFGYKTNTPLFLQLAACLLFAWCCLNTSQSFQLLLAKGLTLIYALVMTVVAIGTAKQIVVAFITNSSASGLPERIIACPTEPTKILQCPGSLVLNITNATYGRTDPNTCGADVSQVWSPVYCPQYFAEAYYQNLTMSVVSNEDAFNCQGKQLCNLIASKEYFPPQVSMQEWWARKLERYKTSATNVSSQGSGAKRWKRNLPQLKADNTTTEIPSSSSAIQSTPITVVSSSSAIQSTPITVISSNTTVQSTTTQLPPSTPPPKPTPSDPPPPDCSAVYLEVLYRCRRPSGFDFSVDIPANITVLYFLCLIGIFIVTALVHPSEFYCVLHGIWYLFCLPGGYLILMIYSICNMTDRSWGTREQKTFKPGGGGGGSWFDNLMDKLRHLCTSCCPWCRPGGGYQRVPTTERLSVVSNQSDGEDDTADYLEESKDGETESKEDEAKPTVDAEEIEVEERSAQPKSVGFATSDGEEEDQPRPKISRKKTPWITKGSRGPSARRLERRQTRKYSQYYSRADTQIPVRGWLERYFPKWKPTFKDTLEEFFTMHGYDDTSFVSGMKNEDLIDIGMTGDEYSFHRKKLMREITRLPEYIADYKVPESTREWLKSIGMSDYLQNFLDRDVVTKWDLAIVKSMKVTELNERYHITKKAHVKRIMHSLKNMRNPNDPGMATANRAPKQWCLTKKETINSFENWRANQIYVLSLDPSFTPFLADGVTWQKRTAGVEHRGYTNDGKAVPEAQRRTAAQKAASLELMLGQVANFCPVISRNRIVKASTSLTDIWQAIRLHFGFQSTGGYFLDIAKICLEPNERPEDLYQRLTAAVEDNLLTTAGGITHHGELVTSDEEVSPSLENMVVLLWLQMLHPGLPAKVKQRYGAELRNKTLSSIKPEISLSVDTLLAELQDDENVRSLRLEQTRKQSPRAPQGRSRRPKPQSHNRACPLCKQAGRSVYDHFLSVCPYLPEQDKKYMVRTRAVEVEDYSDIDPSDDEEPIASVLRTETSTFVDDQPALMSRVTVRASPHLEVFHNGQPVNILLDSGAESSMIRADEAKRLGLRIHPNTSQTPSQADGGRMAGVLGECRTTFYRRKAPLRFDALVVSDLASPIIAGSPFLEANGFTINFKTRQIHLADGSATDYSSSSKPPRPRIHRITNNLLRMQDKTTTLWPNDYLELQLPDGLDTYPDVALEPRQDSLSCEHLKAFRQGTYRNIAGYIRVPNVSCAPVNVTKNMHLFNATPVVPVEDILPDNELPTQDTLPAHIPEPQPFSDSVQLDPDNILNSTQRYRMSSMLQDFDNVFNTDFPGYNGAVGPIHAVVNMGPAQPPQRKGRLPLYGRNRLVELQQKLDELETHGVISTPESADTVVEYLNPSFLVNKPKGGHRLVTAFTDVAKYCKPQPSLLPNVNQVMRQIACWKYLIVSDLTSAYHQIPLHPSSRKYCGIVTPFKGIRVYCRSAMGMPGSETALEELMSRTLGDLLMRGMVAKIADDLYCGGNTYEELLTNWSAVLTALQNCDLRLSPSKTIICPAKTTILGWHWDQGKISASHHTLCTLSTTPPPPSVTALRSFIGSYKALSRVIPGTSVLLGPLDDMVAGRSSSDMIQWTDDQLSVFRKAQQGLKSHQAVVLPRPDDELWLVTDAAVRPTGIGATLFIRRDNNTRVAGFFSCKLKKYQRQWLPCELEALAITSALKHFKPYLIQTTMPAFILTDSKPCVEAVEKLRRGEFSYSPRVSTFLAAVSQFPITVKHISGKYNLSTDFASRHPLDCADSHCQICSFVHALSEEPVVNTATVSPDTDLNNPIYTSRSAWSTIQSSCPSLRRVFAHLKQGTRPSKKETHIRDIKSYLAKATITTDGLLVVPNRDMFGMTRDRIIVPRNVVHGLTTAIHLKLGHPSEHQLKAVMSRYFYALGMDTVIQKVTAACDQCAALKCHIPVPPTFTTQPPPQTILATFAADVMKRARQNILVVRECSTSYTSTQIVPDETSTALRDGLITLCAPLCPLDGPPAVIRCDPAPRFQALTQDTWLAENHLQIEIGEFKNINKNPVAERAIEEMREELCKTFLPLHLQYQNKTITRTSRHQQAFLSLHPQYQSRTCSRTSRHHQSFQPPLLPYQNELCEADIERVRYIVDQLQTSVMLEPSSSRLNEALFWEALRAQCLDPELTTFNEVDELKQALVDLRNGWLMVFAVANAIWLTLILVLTSQSELAILGSNPIGLATALCFGVIQAVQFLAMLFHRGITLMHHTARIPYPTRRPTFRNKTRKSGARLSVQAMPSRGDVVYHNSLTNRQNGVAYHNHAFMMEEDEGETVPKV</sequence>
<feature type="region of interest" description="Disordered" evidence="13">
    <location>
        <begin position="782"/>
        <end position="876"/>
    </location>
</feature>
<dbReference type="SUPFAM" id="SSF50630">
    <property type="entry name" value="Acid proteases"/>
    <property type="match status" value="1"/>
</dbReference>
<dbReference type="InterPro" id="IPR001969">
    <property type="entry name" value="Aspartic_peptidase_AS"/>
</dbReference>
<keyword evidence="6" id="KW-0548">Nucleotidyltransferase</keyword>
<dbReference type="InterPro" id="IPR001660">
    <property type="entry name" value="SAM"/>
</dbReference>
<evidence type="ECO:0000256" key="1">
    <source>
        <dbReference type="ARBA" id="ARBA00004141"/>
    </source>
</evidence>
<dbReference type="SMART" id="SM00231">
    <property type="entry name" value="FA58C"/>
    <property type="match status" value="1"/>
</dbReference>
<dbReference type="GO" id="GO:0004100">
    <property type="term" value="F:chitin synthase activity"/>
    <property type="evidence" value="ECO:0007669"/>
    <property type="project" value="InterPro"/>
</dbReference>
<feature type="transmembrane region" description="Helical" evidence="14">
    <location>
        <begin position="669"/>
        <end position="691"/>
    </location>
</feature>
<dbReference type="InterPro" id="IPR021109">
    <property type="entry name" value="Peptidase_aspartic_dom_sf"/>
</dbReference>
<dbReference type="GO" id="GO:0015074">
    <property type="term" value="P:DNA integration"/>
    <property type="evidence" value="ECO:0007669"/>
    <property type="project" value="UniProtKB-KW"/>
</dbReference>
<dbReference type="Gene3D" id="1.10.150.50">
    <property type="entry name" value="Transcription Factor, Ets-1"/>
    <property type="match status" value="2"/>
</dbReference>
<accession>A0A8J9YX42</accession>
<evidence type="ECO:0000259" key="15">
    <source>
        <dbReference type="PROSITE" id="PS50022"/>
    </source>
</evidence>
<dbReference type="InterPro" id="IPR041577">
    <property type="entry name" value="RT_RNaseH_2"/>
</dbReference>
<dbReference type="SUPFAM" id="SSF53448">
    <property type="entry name" value="Nucleotide-diphospho-sugar transferases"/>
    <property type="match status" value="1"/>
</dbReference>
<evidence type="ECO:0000313" key="17">
    <source>
        <dbReference type="EMBL" id="CAH1243309.1"/>
    </source>
</evidence>
<keyword evidence="18" id="KW-1185">Reference proteome</keyword>
<dbReference type="GO" id="GO:0071944">
    <property type="term" value="C:cell periphery"/>
    <property type="evidence" value="ECO:0007669"/>
    <property type="project" value="TreeGrafter"/>
</dbReference>
<dbReference type="Gene3D" id="3.10.10.10">
    <property type="entry name" value="HIV Type 1 Reverse Transcriptase, subunit A, domain 1"/>
    <property type="match status" value="1"/>
</dbReference>
<keyword evidence="4" id="KW-0808">Transferase</keyword>
<dbReference type="PANTHER" id="PTHR22914">
    <property type="entry name" value="CHITIN SYNTHASE"/>
    <property type="match status" value="1"/>
</dbReference>
<dbReference type="PROSITE" id="PS50105">
    <property type="entry name" value="SAM_DOMAIN"/>
    <property type="match status" value="1"/>
</dbReference>
<feature type="transmembrane region" description="Helical" evidence="14">
    <location>
        <begin position="414"/>
        <end position="437"/>
    </location>
</feature>
<dbReference type="Gene3D" id="3.30.70.270">
    <property type="match status" value="2"/>
</dbReference>
<dbReference type="Gene3D" id="2.40.70.10">
    <property type="entry name" value="Acid Proteases"/>
    <property type="match status" value="1"/>
</dbReference>
<dbReference type="OrthoDB" id="1100386at2759"/>
<dbReference type="GO" id="GO:0016020">
    <property type="term" value="C:membrane"/>
    <property type="evidence" value="ECO:0007669"/>
    <property type="project" value="UniProtKB-SubCell"/>
</dbReference>
<evidence type="ECO:0000256" key="7">
    <source>
        <dbReference type="ARBA" id="ARBA00022842"/>
    </source>
</evidence>
<dbReference type="SUPFAM" id="SSF49785">
    <property type="entry name" value="Galactose-binding domain-like"/>
    <property type="match status" value="1"/>
</dbReference>
<keyword evidence="3" id="KW-0328">Glycosyltransferase</keyword>
<evidence type="ECO:0000256" key="4">
    <source>
        <dbReference type="ARBA" id="ARBA00022679"/>
    </source>
</evidence>
<dbReference type="Pfam" id="PF17921">
    <property type="entry name" value="Integrase_H2C2"/>
    <property type="match status" value="1"/>
</dbReference>
<feature type="transmembrane region" description="Helical" evidence="14">
    <location>
        <begin position="703"/>
        <end position="722"/>
    </location>
</feature>
<reference evidence="17" key="1">
    <citation type="submission" date="2022-01" db="EMBL/GenBank/DDBJ databases">
        <authorList>
            <person name="Braso-Vives M."/>
        </authorList>
    </citation>
    <scope>NUCLEOTIDE SEQUENCE</scope>
</reference>
<dbReference type="Pfam" id="PF13650">
    <property type="entry name" value="Asp_protease_2"/>
    <property type="match status" value="1"/>
</dbReference>
<evidence type="ECO:0000259" key="16">
    <source>
        <dbReference type="PROSITE" id="PS50105"/>
    </source>
</evidence>
<dbReference type="PROSITE" id="PS00141">
    <property type="entry name" value="ASP_PROTEASE"/>
    <property type="match status" value="1"/>
</dbReference>
<dbReference type="GO" id="GO:0003964">
    <property type="term" value="F:RNA-directed DNA polymerase activity"/>
    <property type="evidence" value="ECO:0007669"/>
    <property type="project" value="UniProtKB-KW"/>
</dbReference>
<dbReference type="SMART" id="SM00454">
    <property type="entry name" value="SAM"/>
    <property type="match status" value="2"/>
</dbReference>
<evidence type="ECO:0000256" key="10">
    <source>
        <dbReference type="ARBA" id="ARBA00022918"/>
    </source>
</evidence>
<keyword evidence="8" id="KW-0694">RNA-binding</keyword>
<dbReference type="CDD" id="cd01647">
    <property type="entry name" value="RT_LTR"/>
    <property type="match status" value="1"/>
</dbReference>
<dbReference type="CDD" id="cd00057">
    <property type="entry name" value="FA58C"/>
    <property type="match status" value="1"/>
</dbReference>
<dbReference type="Pfam" id="PF00754">
    <property type="entry name" value="F5_F8_type_C"/>
    <property type="match status" value="1"/>
</dbReference>
<dbReference type="Gene3D" id="2.60.120.260">
    <property type="entry name" value="Galactose-binding domain-like"/>
    <property type="match status" value="1"/>
</dbReference>
<dbReference type="Gene3D" id="1.10.340.70">
    <property type="match status" value="1"/>
</dbReference>
<evidence type="ECO:0000256" key="13">
    <source>
        <dbReference type="SAM" id="MobiDB-lite"/>
    </source>
</evidence>
<dbReference type="InterPro" id="IPR008979">
    <property type="entry name" value="Galactose-bd-like_sf"/>
</dbReference>
<feature type="domain" description="SAM" evidence="16">
    <location>
        <begin position="966"/>
        <end position="1034"/>
    </location>
</feature>
<dbReference type="InterPro" id="IPR043128">
    <property type="entry name" value="Rev_trsase/Diguanyl_cyclase"/>
</dbReference>
<feature type="domain" description="F5/8 type C" evidence="15">
    <location>
        <begin position="10"/>
        <end position="158"/>
    </location>
</feature>
<feature type="transmembrane region" description="Helical" evidence="14">
    <location>
        <begin position="2576"/>
        <end position="2597"/>
    </location>
</feature>
<feature type="transmembrane region" description="Helical" evidence="14">
    <location>
        <begin position="2543"/>
        <end position="2564"/>
    </location>
</feature>
<dbReference type="InterPro" id="IPR029044">
    <property type="entry name" value="Nucleotide-diphossugar_trans"/>
</dbReference>
<dbReference type="Proteomes" id="UP000838412">
    <property type="component" value="Chromosome 13"/>
</dbReference>
<keyword evidence="12 14" id="KW-0472">Membrane</keyword>
<dbReference type="Pfam" id="PF00078">
    <property type="entry name" value="RVT_1"/>
    <property type="match status" value="1"/>
</dbReference>
<dbReference type="CDD" id="cd00303">
    <property type="entry name" value="retropepsin_like"/>
    <property type="match status" value="1"/>
</dbReference>
<dbReference type="SUPFAM" id="SSF47769">
    <property type="entry name" value="SAM/Pointed domain"/>
    <property type="match status" value="1"/>
</dbReference>
<dbReference type="InterPro" id="IPR036397">
    <property type="entry name" value="RNaseH_sf"/>
</dbReference>
<dbReference type="PANTHER" id="PTHR22914:SF41">
    <property type="entry name" value="CHITIN SYNTHASE 7"/>
    <property type="match status" value="1"/>
</dbReference>
<evidence type="ECO:0000313" key="18">
    <source>
        <dbReference type="Proteomes" id="UP000838412"/>
    </source>
</evidence>
<dbReference type="GO" id="GO:0004190">
    <property type="term" value="F:aspartic-type endopeptidase activity"/>
    <property type="evidence" value="ECO:0007669"/>
    <property type="project" value="InterPro"/>
</dbReference>
<dbReference type="SUPFAM" id="SSF56672">
    <property type="entry name" value="DNA/RNA polymerases"/>
    <property type="match status" value="1"/>
</dbReference>
<dbReference type="Pfam" id="PF03142">
    <property type="entry name" value="Chitin_synth_2"/>
    <property type="match status" value="1"/>
</dbReference>
<keyword evidence="7" id="KW-0460">Magnesium</keyword>
<evidence type="ECO:0000256" key="9">
    <source>
        <dbReference type="ARBA" id="ARBA00022908"/>
    </source>
</evidence>
<evidence type="ECO:0000256" key="3">
    <source>
        <dbReference type="ARBA" id="ARBA00022676"/>
    </source>
</evidence>
<dbReference type="InterPro" id="IPR000421">
    <property type="entry name" value="FA58C"/>
</dbReference>
<evidence type="ECO:0000256" key="12">
    <source>
        <dbReference type="ARBA" id="ARBA00023136"/>
    </source>
</evidence>
<feature type="compositionally biased region" description="Pro residues" evidence="13">
    <location>
        <begin position="629"/>
        <end position="643"/>
    </location>
</feature>
<organism evidence="17 18">
    <name type="scientific">Branchiostoma lanceolatum</name>
    <name type="common">Common lancelet</name>
    <name type="synonym">Amphioxus lanceolatum</name>
    <dbReference type="NCBI Taxonomy" id="7740"/>
    <lineage>
        <taxon>Eukaryota</taxon>
        <taxon>Metazoa</taxon>
        <taxon>Chordata</taxon>
        <taxon>Cephalochordata</taxon>
        <taxon>Leptocardii</taxon>
        <taxon>Amphioxiformes</taxon>
        <taxon>Branchiostomatidae</taxon>
        <taxon>Branchiostoma</taxon>
    </lineage>
</organism>
<feature type="compositionally biased region" description="Basic and acidic residues" evidence="13">
    <location>
        <begin position="799"/>
        <end position="817"/>
    </location>
</feature>
<feature type="region of interest" description="Disordered" evidence="13">
    <location>
        <begin position="618"/>
        <end position="643"/>
    </location>
</feature>
<dbReference type="InterPro" id="IPR004835">
    <property type="entry name" value="Chitin_synth"/>
</dbReference>
<keyword evidence="9" id="KW-0229">DNA integration</keyword>
<keyword evidence="10" id="KW-0695">RNA-directed DNA polymerase</keyword>
<feature type="transmembrane region" description="Helical" evidence="14">
    <location>
        <begin position="345"/>
        <end position="371"/>
    </location>
</feature>
<dbReference type="GO" id="GO:0006031">
    <property type="term" value="P:chitin biosynthetic process"/>
    <property type="evidence" value="ECO:0007669"/>
    <property type="project" value="TreeGrafter"/>
</dbReference>
<keyword evidence="5 14" id="KW-0812">Transmembrane</keyword>
<protein>
    <submittedName>
        <fullName evidence="17">RS1 protein</fullName>
    </submittedName>
</protein>
<dbReference type="Gene3D" id="3.30.420.10">
    <property type="entry name" value="Ribonuclease H-like superfamily/Ribonuclease H"/>
    <property type="match status" value="1"/>
</dbReference>
<evidence type="ECO:0000256" key="5">
    <source>
        <dbReference type="ARBA" id="ARBA00022692"/>
    </source>
</evidence>
<comment type="subcellular location">
    <subcellularLocation>
        <location evidence="1">Membrane</location>
        <topology evidence="1">Multi-pass membrane protein</topology>
    </subcellularLocation>
</comment>
<dbReference type="CDD" id="cd22823">
    <property type="entry name" value="Gal_Rha_Lectin"/>
    <property type="match status" value="1"/>
</dbReference>
<evidence type="ECO:0000256" key="14">
    <source>
        <dbReference type="SAM" id="Phobius"/>
    </source>
</evidence>
<name>A0A8J9YX42_BRALA</name>
<dbReference type="Pfam" id="PF17919">
    <property type="entry name" value="RT_RNaseH_2"/>
    <property type="match status" value="1"/>
</dbReference>
<evidence type="ECO:0000256" key="8">
    <source>
        <dbReference type="ARBA" id="ARBA00022884"/>
    </source>
</evidence>
<evidence type="ECO:0000256" key="11">
    <source>
        <dbReference type="ARBA" id="ARBA00022989"/>
    </source>
</evidence>
<dbReference type="InterPro" id="IPR043502">
    <property type="entry name" value="DNA/RNA_pol_sf"/>
</dbReference>
<feature type="compositionally biased region" description="Low complexity" evidence="13">
    <location>
        <begin position="618"/>
        <end position="628"/>
    </location>
</feature>
<comment type="similarity">
    <text evidence="2">Belongs to the beta type-B retroviral polymerase family. HERV class-II K(HML-2) pol subfamily.</text>
</comment>
<gene>
    <name evidence="17" type="primary">RS1</name>
    <name evidence="17" type="ORF">BLAG_LOCUS6319</name>
</gene>
<feature type="region of interest" description="Disordered" evidence="13">
    <location>
        <begin position="1279"/>
        <end position="1308"/>
    </location>
</feature>
<dbReference type="InterPro" id="IPR041588">
    <property type="entry name" value="Integrase_H2C2"/>
</dbReference>
<dbReference type="InterPro" id="IPR013761">
    <property type="entry name" value="SAM/pointed_sf"/>
</dbReference>
<feature type="compositionally biased region" description="Acidic residues" evidence="13">
    <location>
        <begin position="789"/>
        <end position="798"/>
    </location>
</feature>
<dbReference type="PROSITE" id="PS50022">
    <property type="entry name" value="FA58C_3"/>
    <property type="match status" value="1"/>
</dbReference>
<proteinExistence type="inferred from homology"/>
<dbReference type="Pfam" id="PF00536">
    <property type="entry name" value="SAM_1"/>
    <property type="match status" value="1"/>
</dbReference>
<dbReference type="GO" id="GO:0006508">
    <property type="term" value="P:proteolysis"/>
    <property type="evidence" value="ECO:0007669"/>
    <property type="project" value="InterPro"/>
</dbReference>
<feature type="transmembrane region" description="Helical" evidence="14">
    <location>
        <begin position="383"/>
        <end position="402"/>
    </location>
</feature>
<keyword evidence="11 14" id="KW-1133">Transmembrane helix</keyword>